<accession>I3SJ77</accession>
<dbReference type="EMBL" id="BT140524">
    <property type="protein sequence ID" value="AFK40319.1"/>
    <property type="molecule type" value="mRNA"/>
</dbReference>
<protein>
    <submittedName>
        <fullName evidence="1">Uncharacterized protein</fullName>
    </submittedName>
</protein>
<evidence type="ECO:0000313" key="1">
    <source>
        <dbReference type="EMBL" id="AFK40319.1"/>
    </source>
</evidence>
<proteinExistence type="evidence at transcript level"/>
<sequence>MSKLVISIRVCRISIFIKGDIIYLLENKLCSTLPRAVYSYISTLCSSSQQYPINFTRFGCESCPKNMTSA</sequence>
<name>I3SJ77_LOTJA</name>
<organism evidence="1">
    <name type="scientific">Lotus japonicus</name>
    <name type="common">Lotus corniculatus var. japonicus</name>
    <dbReference type="NCBI Taxonomy" id="34305"/>
    <lineage>
        <taxon>Eukaryota</taxon>
        <taxon>Viridiplantae</taxon>
        <taxon>Streptophyta</taxon>
        <taxon>Embryophyta</taxon>
        <taxon>Tracheophyta</taxon>
        <taxon>Spermatophyta</taxon>
        <taxon>Magnoliopsida</taxon>
        <taxon>eudicotyledons</taxon>
        <taxon>Gunneridae</taxon>
        <taxon>Pentapetalae</taxon>
        <taxon>rosids</taxon>
        <taxon>fabids</taxon>
        <taxon>Fabales</taxon>
        <taxon>Fabaceae</taxon>
        <taxon>Papilionoideae</taxon>
        <taxon>50 kb inversion clade</taxon>
        <taxon>NPAAA clade</taxon>
        <taxon>Hologalegina</taxon>
        <taxon>robinioid clade</taxon>
        <taxon>Loteae</taxon>
        <taxon>Lotus</taxon>
    </lineage>
</organism>
<dbReference type="AlphaFoldDB" id="I3SJ77"/>
<reference evidence="1" key="1">
    <citation type="submission" date="2012-05" db="EMBL/GenBank/DDBJ databases">
        <authorList>
            <person name="Krishnakumar V."/>
            <person name="Cheung F."/>
            <person name="Xiao Y."/>
            <person name="Chan A."/>
            <person name="Moskal W.A."/>
            <person name="Town C.D."/>
        </authorList>
    </citation>
    <scope>NUCLEOTIDE SEQUENCE</scope>
</reference>